<evidence type="ECO:0000259" key="1">
    <source>
        <dbReference type="Pfam" id="PF13229"/>
    </source>
</evidence>
<dbReference type="SMART" id="SM00710">
    <property type="entry name" value="PbH1"/>
    <property type="match status" value="9"/>
</dbReference>
<sequence>MMETVMKVLINLLWMLQLAMWPQLLASGNETSVKPLSLTAVIQQGKAALGASESHSNGEPAGAMNARWQGTPLQIDIGRWGIRNDGTAPKETTSGLNRALEWAHSTGIDAVTLPPGNYSIDKDSHIAMVSNMVFQLPDDVVLQKETNGKENYEILVVGYGVSNVTLRGGIYRGDKDMHDYSGKDHPYSAGTHEGGHGIALRGASAVTIEDVKAEQFTGDGLLIAGTGTMTKDLYENHFETGGIDDKGKPVEAAGKIRTKEPVSLQHDIFKEQGVFELSNAKHLNRSYDIYFYNGTGKLLQKLTDKKVRDMMAIPDGASSFHLVFNQSEQKNAYIEVWNRVVSSDVVVKDSEFAYNRRQGISVVGGDGILIVNNELHHMKGTMPQSGIDLEGGFGENGHRNSNIIIRSNRFHNNASYDLILYDGRDALVEHNYMGSKGAIGLAVSEPFTGALIRNNHFDGTRIIAYHDVVFKDNRLNDSYTTLTGPNIVIDGMSLTNATLSIAASEPFGVRASDVNIRITNAEAEAGLSLWGKRIRLDRITIEGTPKLRSVQGGIESGSIINDLRVVGFNSQYGVSLPPATYNRCYLEGAEGESFGSIGVGGRGPYRFNDCTFVSSKTASVNMTAGHADLDLTIKHSTFRLSGNTSAITIDAAKQLSLLNNTIVAPSLTSNKVELIRLNNYWHREEPHDILQATITGNTLETNIDAVGISTLYAGTGAPPYVVKDNELGIARLQVKATDVTE</sequence>
<feature type="domain" description="Right handed beta helix" evidence="1">
    <location>
        <begin position="342"/>
        <end position="463"/>
    </location>
</feature>
<dbReference type="RefSeq" id="WP_377566176.1">
    <property type="nucleotide sequence ID" value="NZ_JBHTJZ010000028.1"/>
</dbReference>
<dbReference type="InterPro" id="IPR039448">
    <property type="entry name" value="Beta_helix"/>
</dbReference>
<keyword evidence="3" id="KW-1185">Reference proteome</keyword>
<dbReference type="EMBL" id="JBHTJZ010000028">
    <property type="protein sequence ID" value="MFD0961017.1"/>
    <property type="molecule type" value="Genomic_DNA"/>
</dbReference>
<dbReference type="InterPro" id="IPR006626">
    <property type="entry name" value="PbH1"/>
</dbReference>
<evidence type="ECO:0000313" key="3">
    <source>
        <dbReference type="Proteomes" id="UP001596989"/>
    </source>
</evidence>
<dbReference type="InterPro" id="IPR011050">
    <property type="entry name" value="Pectin_lyase_fold/virulence"/>
</dbReference>
<dbReference type="Gene3D" id="2.160.20.10">
    <property type="entry name" value="Single-stranded right-handed beta-helix, Pectin lyase-like"/>
    <property type="match status" value="2"/>
</dbReference>
<comment type="caution">
    <text evidence="2">The sequence shown here is derived from an EMBL/GenBank/DDBJ whole genome shotgun (WGS) entry which is preliminary data.</text>
</comment>
<dbReference type="SUPFAM" id="SSF51126">
    <property type="entry name" value="Pectin lyase-like"/>
    <property type="match status" value="2"/>
</dbReference>
<dbReference type="InterPro" id="IPR012334">
    <property type="entry name" value="Pectin_lyas_fold"/>
</dbReference>
<name>A0ABW3HTZ5_9BACL</name>
<accession>A0ABW3HTZ5</accession>
<organism evidence="2 3">
    <name type="scientific">Paenibacillus chungangensis</name>
    <dbReference type="NCBI Taxonomy" id="696535"/>
    <lineage>
        <taxon>Bacteria</taxon>
        <taxon>Bacillati</taxon>
        <taxon>Bacillota</taxon>
        <taxon>Bacilli</taxon>
        <taxon>Bacillales</taxon>
        <taxon>Paenibacillaceae</taxon>
        <taxon>Paenibacillus</taxon>
    </lineage>
</organism>
<dbReference type="Pfam" id="PF13229">
    <property type="entry name" value="Beta_helix"/>
    <property type="match status" value="1"/>
</dbReference>
<reference evidence="3" key="1">
    <citation type="journal article" date="2019" name="Int. J. Syst. Evol. Microbiol.">
        <title>The Global Catalogue of Microorganisms (GCM) 10K type strain sequencing project: providing services to taxonomists for standard genome sequencing and annotation.</title>
        <authorList>
            <consortium name="The Broad Institute Genomics Platform"/>
            <consortium name="The Broad Institute Genome Sequencing Center for Infectious Disease"/>
            <person name="Wu L."/>
            <person name="Ma J."/>
        </authorList>
    </citation>
    <scope>NUCLEOTIDE SEQUENCE [LARGE SCALE GENOMIC DNA]</scope>
    <source>
        <strain evidence="3">CCUG 59129</strain>
    </source>
</reference>
<dbReference type="Proteomes" id="UP001596989">
    <property type="component" value="Unassembled WGS sequence"/>
</dbReference>
<gene>
    <name evidence="2" type="ORF">ACFQ2I_16640</name>
</gene>
<proteinExistence type="predicted"/>
<protein>
    <submittedName>
        <fullName evidence="2">Right-handed parallel beta-helix repeat-containing protein</fullName>
    </submittedName>
</protein>
<evidence type="ECO:0000313" key="2">
    <source>
        <dbReference type="EMBL" id="MFD0961017.1"/>
    </source>
</evidence>